<evidence type="ECO:0000313" key="1">
    <source>
        <dbReference type="EMBL" id="KAF1926322.1"/>
    </source>
</evidence>
<proteinExistence type="predicted"/>
<keyword evidence="2" id="KW-1185">Reference proteome</keyword>
<accession>A0A6A5RF44</accession>
<evidence type="ECO:0000313" key="2">
    <source>
        <dbReference type="Proteomes" id="UP000800082"/>
    </source>
</evidence>
<organism evidence="1 2">
    <name type="scientific">Didymella exigua CBS 183.55</name>
    <dbReference type="NCBI Taxonomy" id="1150837"/>
    <lineage>
        <taxon>Eukaryota</taxon>
        <taxon>Fungi</taxon>
        <taxon>Dikarya</taxon>
        <taxon>Ascomycota</taxon>
        <taxon>Pezizomycotina</taxon>
        <taxon>Dothideomycetes</taxon>
        <taxon>Pleosporomycetidae</taxon>
        <taxon>Pleosporales</taxon>
        <taxon>Pleosporineae</taxon>
        <taxon>Didymellaceae</taxon>
        <taxon>Didymella</taxon>
    </lineage>
</organism>
<dbReference type="EMBL" id="ML978978">
    <property type="protein sequence ID" value="KAF1926322.1"/>
    <property type="molecule type" value="Genomic_DNA"/>
</dbReference>
<protein>
    <submittedName>
        <fullName evidence="1">Uncharacterized protein</fullName>
    </submittedName>
</protein>
<sequence>MLVVICNIAALCVFLFINFRVICPRRSQPYTVRQLCTENVVMDASSPDTPYIQVEIPPKCFHLRPRIITIITDSHDQGWSDFREHHGTYNECWSWFEADVYNASMGAKTARVRIQDNLHASGYFTLHKNIWHRGKCENKDIERLMDALVSGATLRIFAKARFGGWANHVRKVQVTIELA</sequence>
<name>A0A6A5RF44_9PLEO</name>
<dbReference type="AlphaFoldDB" id="A0A6A5RF44"/>
<dbReference type="RefSeq" id="XP_033446574.1">
    <property type="nucleotide sequence ID" value="XM_033588324.1"/>
</dbReference>
<dbReference type="Proteomes" id="UP000800082">
    <property type="component" value="Unassembled WGS sequence"/>
</dbReference>
<dbReference type="OrthoDB" id="66095at2759"/>
<gene>
    <name evidence="1" type="ORF">M421DRAFT_222915</name>
</gene>
<reference evidence="1" key="1">
    <citation type="journal article" date="2020" name="Stud. Mycol.">
        <title>101 Dothideomycetes genomes: a test case for predicting lifestyles and emergence of pathogens.</title>
        <authorList>
            <person name="Haridas S."/>
            <person name="Albert R."/>
            <person name="Binder M."/>
            <person name="Bloem J."/>
            <person name="Labutti K."/>
            <person name="Salamov A."/>
            <person name="Andreopoulos B."/>
            <person name="Baker S."/>
            <person name="Barry K."/>
            <person name="Bills G."/>
            <person name="Bluhm B."/>
            <person name="Cannon C."/>
            <person name="Castanera R."/>
            <person name="Culley D."/>
            <person name="Daum C."/>
            <person name="Ezra D."/>
            <person name="Gonzalez J."/>
            <person name="Henrissat B."/>
            <person name="Kuo A."/>
            <person name="Liang C."/>
            <person name="Lipzen A."/>
            <person name="Lutzoni F."/>
            <person name="Magnuson J."/>
            <person name="Mondo S."/>
            <person name="Nolan M."/>
            <person name="Ohm R."/>
            <person name="Pangilinan J."/>
            <person name="Park H.-J."/>
            <person name="Ramirez L."/>
            <person name="Alfaro M."/>
            <person name="Sun H."/>
            <person name="Tritt A."/>
            <person name="Yoshinaga Y."/>
            <person name="Zwiers L.-H."/>
            <person name="Turgeon B."/>
            <person name="Goodwin S."/>
            <person name="Spatafora J."/>
            <person name="Crous P."/>
            <person name="Grigoriev I."/>
        </authorList>
    </citation>
    <scope>NUCLEOTIDE SEQUENCE</scope>
    <source>
        <strain evidence="1">CBS 183.55</strain>
    </source>
</reference>
<dbReference type="GeneID" id="54345971"/>